<dbReference type="Pfam" id="PF08281">
    <property type="entry name" value="Sigma70_r4_2"/>
    <property type="match status" value="1"/>
</dbReference>
<dbReference type="AlphaFoldDB" id="A0A4Q2UFK2"/>
<dbReference type="InterPro" id="IPR013324">
    <property type="entry name" value="RNA_pol_sigma_r3/r4-like"/>
</dbReference>
<sequence length="195" mass="22968">MEVTDAELTYRLSQHDETAFETLFRRYYRYLYSIAVQYVKDPELAEDALQEVYLKLWTHRTQLDASQSIKAYLATAMRNQIINRLRDDRRAILRHIERQALLPEADTSTEESITLNEYSSVVRQGLQLLPPQRRLVFTLRSEVGLTNEEVASQLRISINTVKIHYYHACRFLRDYLRHHADLPTLVIAVLSSLYH</sequence>
<dbReference type="RefSeq" id="WP_077922112.1">
    <property type="nucleotide sequence ID" value="NZ_SBLB01000007.1"/>
</dbReference>
<feature type="domain" description="RNA polymerase sigma-70 region 2" evidence="5">
    <location>
        <begin position="23"/>
        <end position="90"/>
    </location>
</feature>
<keyword evidence="3" id="KW-0731">Sigma factor</keyword>
<dbReference type="InterPro" id="IPR013249">
    <property type="entry name" value="RNA_pol_sigma70_r4_t2"/>
</dbReference>
<dbReference type="InterPro" id="IPR039425">
    <property type="entry name" value="RNA_pol_sigma-70-like"/>
</dbReference>
<dbReference type="PANTHER" id="PTHR43133:SF46">
    <property type="entry name" value="RNA POLYMERASE SIGMA-70 FACTOR ECF SUBFAMILY"/>
    <property type="match status" value="1"/>
</dbReference>
<reference evidence="7 8" key="1">
    <citation type="submission" date="2019-01" db="EMBL/GenBank/DDBJ databases">
        <title>Spirosoma flava sp. nov., a propanil-degrading bacterium isolated from herbicide-contaminated soil.</title>
        <authorList>
            <person name="Zhang L."/>
            <person name="Jiang J.-D."/>
        </authorList>
    </citation>
    <scope>NUCLEOTIDE SEQUENCE [LARGE SCALE GENOMIC DNA]</scope>
    <source>
        <strain evidence="7 8">TY50</strain>
    </source>
</reference>
<keyword evidence="2" id="KW-0805">Transcription regulation</keyword>
<dbReference type="NCBIfam" id="TIGR02985">
    <property type="entry name" value="Sig70_bacteroi1"/>
    <property type="match status" value="1"/>
</dbReference>
<dbReference type="SUPFAM" id="SSF88659">
    <property type="entry name" value="Sigma3 and sigma4 domains of RNA polymerase sigma factors"/>
    <property type="match status" value="1"/>
</dbReference>
<dbReference type="InterPro" id="IPR036388">
    <property type="entry name" value="WH-like_DNA-bd_sf"/>
</dbReference>
<keyword evidence="4" id="KW-0804">Transcription</keyword>
<name>A0A4Q2UFK2_9BACT</name>
<comment type="caution">
    <text evidence="7">The sequence shown here is derived from an EMBL/GenBank/DDBJ whole genome shotgun (WGS) entry which is preliminary data.</text>
</comment>
<organism evidence="7 8">
    <name type="scientific">Spirosoma sordidisoli</name>
    <dbReference type="NCBI Taxonomy" id="2502893"/>
    <lineage>
        <taxon>Bacteria</taxon>
        <taxon>Pseudomonadati</taxon>
        <taxon>Bacteroidota</taxon>
        <taxon>Cytophagia</taxon>
        <taxon>Cytophagales</taxon>
        <taxon>Cytophagaceae</taxon>
        <taxon>Spirosoma</taxon>
    </lineage>
</organism>
<evidence type="ECO:0000313" key="7">
    <source>
        <dbReference type="EMBL" id="RYC67756.1"/>
    </source>
</evidence>
<gene>
    <name evidence="7" type="ORF">EQG79_23945</name>
</gene>
<dbReference type="EMBL" id="SBLB01000007">
    <property type="protein sequence ID" value="RYC67756.1"/>
    <property type="molecule type" value="Genomic_DNA"/>
</dbReference>
<evidence type="ECO:0000256" key="4">
    <source>
        <dbReference type="ARBA" id="ARBA00023163"/>
    </source>
</evidence>
<keyword evidence="8" id="KW-1185">Reference proteome</keyword>
<evidence type="ECO:0000313" key="8">
    <source>
        <dbReference type="Proteomes" id="UP000290407"/>
    </source>
</evidence>
<dbReference type="Proteomes" id="UP000290407">
    <property type="component" value="Unassembled WGS sequence"/>
</dbReference>
<comment type="similarity">
    <text evidence="1">Belongs to the sigma-70 factor family. ECF subfamily.</text>
</comment>
<proteinExistence type="inferred from homology"/>
<dbReference type="SUPFAM" id="SSF88946">
    <property type="entry name" value="Sigma2 domain of RNA polymerase sigma factors"/>
    <property type="match status" value="1"/>
</dbReference>
<dbReference type="PANTHER" id="PTHR43133">
    <property type="entry name" value="RNA POLYMERASE ECF-TYPE SIGMA FACTO"/>
    <property type="match status" value="1"/>
</dbReference>
<dbReference type="InterPro" id="IPR014327">
    <property type="entry name" value="RNA_pol_sigma70_bacteroid"/>
</dbReference>
<dbReference type="InterPro" id="IPR007627">
    <property type="entry name" value="RNA_pol_sigma70_r2"/>
</dbReference>
<evidence type="ECO:0000256" key="3">
    <source>
        <dbReference type="ARBA" id="ARBA00023082"/>
    </source>
</evidence>
<evidence type="ECO:0000259" key="5">
    <source>
        <dbReference type="Pfam" id="PF04542"/>
    </source>
</evidence>
<dbReference type="InterPro" id="IPR013325">
    <property type="entry name" value="RNA_pol_sigma_r2"/>
</dbReference>
<accession>A0A4Q2UFK2</accession>
<dbReference type="Gene3D" id="1.10.10.10">
    <property type="entry name" value="Winged helix-like DNA-binding domain superfamily/Winged helix DNA-binding domain"/>
    <property type="match status" value="1"/>
</dbReference>
<evidence type="ECO:0000256" key="1">
    <source>
        <dbReference type="ARBA" id="ARBA00010641"/>
    </source>
</evidence>
<dbReference type="GO" id="GO:0016987">
    <property type="term" value="F:sigma factor activity"/>
    <property type="evidence" value="ECO:0007669"/>
    <property type="project" value="UniProtKB-KW"/>
</dbReference>
<evidence type="ECO:0000259" key="6">
    <source>
        <dbReference type="Pfam" id="PF08281"/>
    </source>
</evidence>
<protein>
    <submittedName>
        <fullName evidence="7">RNA polymerase sigma-70 factor</fullName>
    </submittedName>
</protein>
<feature type="domain" description="RNA polymerase sigma factor 70 region 4 type 2" evidence="6">
    <location>
        <begin position="123"/>
        <end position="172"/>
    </location>
</feature>
<dbReference type="NCBIfam" id="TIGR02937">
    <property type="entry name" value="sigma70-ECF"/>
    <property type="match status" value="1"/>
</dbReference>
<evidence type="ECO:0000256" key="2">
    <source>
        <dbReference type="ARBA" id="ARBA00023015"/>
    </source>
</evidence>
<dbReference type="GO" id="GO:0006352">
    <property type="term" value="P:DNA-templated transcription initiation"/>
    <property type="evidence" value="ECO:0007669"/>
    <property type="project" value="InterPro"/>
</dbReference>
<dbReference type="GO" id="GO:0003677">
    <property type="term" value="F:DNA binding"/>
    <property type="evidence" value="ECO:0007669"/>
    <property type="project" value="InterPro"/>
</dbReference>
<dbReference type="Gene3D" id="1.10.1740.10">
    <property type="match status" value="1"/>
</dbReference>
<dbReference type="Pfam" id="PF04542">
    <property type="entry name" value="Sigma70_r2"/>
    <property type="match status" value="1"/>
</dbReference>
<dbReference type="InterPro" id="IPR014284">
    <property type="entry name" value="RNA_pol_sigma-70_dom"/>
</dbReference>